<accession>A0ABD2WB59</accession>
<dbReference type="InterPro" id="IPR001584">
    <property type="entry name" value="Integrase_cat-core"/>
</dbReference>
<evidence type="ECO:0000313" key="2">
    <source>
        <dbReference type="EMBL" id="KAL3389874.1"/>
    </source>
</evidence>
<dbReference type="InterPro" id="IPR041588">
    <property type="entry name" value="Integrase_H2C2"/>
</dbReference>
<feature type="domain" description="Integrase catalytic" evidence="1">
    <location>
        <begin position="210"/>
        <end position="402"/>
    </location>
</feature>
<reference evidence="2 3" key="1">
    <citation type="journal article" date="2024" name="bioRxiv">
        <title>A reference genome for Trichogramma kaykai: A tiny desert-dwelling parasitoid wasp with competing sex-ratio distorters.</title>
        <authorList>
            <person name="Culotta J."/>
            <person name="Lindsey A.R."/>
        </authorList>
    </citation>
    <scope>NUCLEOTIDE SEQUENCE [LARGE SCALE GENOMIC DNA]</scope>
    <source>
        <strain evidence="2 3">KSX58</strain>
    </source>
</reference>
<organism evidence="2 3">
    <name type="scientific">Trichogramma kaykai</name>
    <dbReference type="NCBI Taxonomy" id="54128"/>
    <lineage>
        <taxon>Eukaryota</taxon>
        <taxon>Metazoa</taxon>
        <taxon>Ecdysozoa</taxon>
        <taxon>Arthropoda</taxon>
        <taxon>Hexapoda</taxon>
        <taxon>Insecta</taxon>
        <taxon>Pterygota</taxon>
        <taxon>Neoptera</taxon>
        <taxon>Endopterygota</taxon>
        <taxon>Hymenoptera</taxon>
        <taxon>Apocrita</taxon>
        <taxon>Proctotrupomorpha</taxon>
        <taxon>Chalcidoidea</taxon>
        <taxon>Trichogrammatidae</taxon>
        <taxon>Trichogramma</taxon>
    </lineage>
</organism>
<dbReference type="Gene3D" id="3.30.420.10">
    <property type="entry name" value="Ribonuclease H-like superfamily/Ribonuclease H"/>
    <property type="match status" value="1"/>
</dbReference>
<dbReference type="PROSITE" id="PS50994">
    <property type="entry name" value="INTEGRASE"/>
    <property type="match status" value="1"/>
</dbReference>
<dbReference type="InterPro" id="IPR036397">
    <property type="entry name" value="RNaseH_sf"/>
</dbReference>
<name>A0ABD2WB59_9HYME</name>
<proteinExistence type="predicted"/>
<dbReference type="Pfam" id="PF17921">
    <property type="entry name" value="Integrase_H2C2"/>
    <property type="match status" value="1"/>
</dbReference>
<evidence type="ECO:0000313" key="3">
    <source>
        <dbReference type="Proteomes" id="UP001627154"/>
    </source>
</evidence>
<dbReference type="AlphaFoldDB" id="A0ABD2WB59"/>
<dbReference type="PANTHER" id="PTHR47331">
    <property type="entry name" value="PHD-TYPE DOMAIN-CONTAINING PROTEIN"/>
    <property type="match status" value="1"/>
</dbReference>
<evidence type="ECO:0000259" key="1">
    <source>
        <dbReference type="PROSITE" id="PS50994"/>
    </source>
</evidence>
<protein>
    <recommendedName>
        <fullName evidence="1">Integrase catalytic domain-containing protein</fullName>
    </recommendedName>
</protein>
<dbReference type="SUPFAM" id="SSF53098">
    <property type="entry name" value="Ribonuclease H-like"/>
    <property type="match status" value="1"/>
</dbReference>
<dbReference type="PANTHER" id="PTHR47331:SF1">
    <property type="entry name" value="GAG-LIKE PROTEIN"/>
    <property type="match status" value="1"/>
</dbReference>
<comment type="caution">
    <text evidence="2">The sequence shown here is derived from an EMBL/GenBank/DDBJ whole genome shotgun (WGS) entry which is preliminary data.</text>
</comment>
<dbReference type="Proteomes" id="UP001627154">
    <property type="component" value="Unassembled WGS sequence"/>
</dbReference>
<dbReference type="InterPro" id="IPR012337">
    <property type="entry name" value="RNaseH-like_sf"/>
</dbReference>
<keyword evidence="3" id="KW-1185">Reference proteome</keyword>
<gene>
    <name evidence="2" type="ORF">TKK_015231</name>
</gene>
<sequence>MQTDAEQRTSTLFLTVNNHDATDWQNLFEKFSSLHKIVRILAYTARFQNNATKGLENRTGYLTAQEMAAGQERLWRIIQYIHFRAEIDALSKGTTVSSSSPMKRLNPFIAADGLLCVGGRLERSLLAESEKHPIILPSKDHVVRLLVHDTHLLTLHGGPLLTHSTLGRKFWVLRARNFIRGEVRKCTTCARYKARTLSQAMGSLPPERVQPTRPFTNTGVDYAGPIWYKASPGRGRKALKGYLAVFVCMTTTAAHLEVVSDYSTSSFLAAFRRFVSRRGLCRHLFSDNGTNFRGADAELKNLFRNTSPVRQKVAASLGQQGIEWHFTPPYAPNFGGLWEATVKSCKGHLKRVIGENLLTYEELITLVIQIEGCLNSRPLGYLSSNEEDPIALTPGHFLIGSAIISLPDKIKNAPSCLTAKWELVQKMRDDFWARWSQEHLT</sequence>
<dbReference type="EMBL" id="JBJJXI010000122">
    <property type="protein sequence ID" value="KAL3389874.1"/>
    <property type="molecule type" value="Genomic_DNA"/>
</dbReference>